<keyword evidence="3" id="KW-0547">Nucleotide-binding</keyword>
<accession>A0A6A2Y5H4</accession>
<dbReference type="GO" id="GO:0004672">
    <property type="term" value="F:protein kinase activity"/>
    <property type="evidence" value="ECO:0007669"/>
    <property type="project" value="InterPro"/>
</dbReference>
<organism evidence="7 8">
    <name type="scientific">Hibiscus syriacus</name>
    <name type="common">Rose of Sharon</name>
    <dbReference type="NCBI Taxonomy" id="106335"/>
    <lineage>
        <taxon>Eukaryota</taxon>
        <taxon>Viridiplantae</taxon>
        <taxon>Streptophyta</taxon>
        <taxon>Embryophyta</taxon>
        <taxon>Tracheophyta</taxon>
        <taxon>Spermatophyta</taxon>
        <taxon>Magnoliopsida</taxon>
        <taxon>eudicotyledons</taxon>
        <taxon>Gunneridae</taxon>
        <taxon>Pentapetalae</taxon>
        <taxon>rosids</taxon>
        <taxon>malvids</taxon>
        <taxon>Malvales</taxon>
        <taxon>Malvaceae</taxon>
        <taxon>Malvoideae</taxon>
        <taxon>Hibiscus</taxon>
    </lineage>
</organism>
<comment type="caution">
    <text evidence="7">The sequence shown here is derived from an EMBL/GenBank/DDBJ whole genome shotgun (WGS) entry which is preliminary data.</text>
</comment>
<protein>
    <submittedName>
        <fullName evidence="7">Proline-rich protein 3-like</fullName>
    </submittedName>
</protein>
<dbReference type="Gene3D" id="3.30.200.20">
    <property type="entry name" value="Phosphorylase Kinase, domain 1"/>
    <property type="match status" value="1"/>
</dbReference>
<proteinExistence type="predicted"/>
<dbReference type="InterPro" id="IPR011009">
    <property type="entry name" value="Kinase-like_dom_sf"/>
</dbReference>
<evidence type="ECO:0000256" key="1">
    <source>
        <dbReference type="ARBA" id="ARBA00022553"/>
    </source>
</evidence>
<dbReference type="InterPro" id="IPR000719">
    <property type="entry name" value="Prot_kinase_dom"/>
</dbReference>
<dbReference type="AlphaFoldDB" id="A0A6A2Y5H4"/>
<evidence type="ECO:0000256" key="3">
    <source>
        <dbReference type="ARBA" id="ARBA00022741"/>
    </source>
</evidence>
<dbReference type="SUPFAM" id="SSF56112">
    <property type="entry name" value="Protein kinase-like (PK-like)"/>
    <property type="match status" value="1"/>
</dbReference>
<evidence type="ECO:0000256" key="4">
    <source>
        <dbReference type="ARBA" id="ARBA00022777"/>
    </source>
</evidence>
<dbReference type="InterPro" id="IPR001245">
    <property type="entry name" value="Ser-Thr/Tyr_kinase_cat_dom"/>
</dbReference>
<keyword evidence="4" id="KW-0418">Kinase</keyword>
<sequence length="561" mass="63722">MTTRKRGESLHRVIVVLEGEKVAADKRGVAPLLWASKYASNNKVDEILALTLLSVEGSGPSSSKRYHGDHRCNHTCGDDPYIRFLRHQVSQKKEDYMRIFRPFYERFKSNGVSVLAIPLFLCYSDSCVKFLVKVAAGYQPKDIIIEEANNVGATWIILDSSFLKHLTFRLIGIECNVSLVTDGEGAVVDDHWITEDVSSDSLMLMEEVIHNPKSPKMMKGSSSTSQLKPVIHPSAIGEIEKETESEPLKENENPRQFELTKTGHNLPCSNISPQQLSWEMIMEITKRFSTKASNERDKNYSTYMGCLDQQSVLVKRFGPHSTTILEAEMRASSCMNHKNISVITGYHQSENGTILIFPLLQGVTLDRYIWGSERRELSFEARLKIAITIAQAVRYMHKDCPQWPVVHGELQPRNIFIRRDLQPMISGFGKAAWLHNEQLSFNSKNRCLMDPLDHETMELVKSDVLSFGVLLLRLFCRTSAPEDDKSLIEWARPLMLKRKFYELLEEDSECSDMHGIYRVMAAATACTRTKPISRPYMTQVISLLKGEHFCNMQSSPSDSST</sequence>
<gene>
    <name evidence="7" type="ORF">F3Y22_tig00111983pilonHSYRG00119</name>
</gene>
<feature type="domain" description="Protein kinase" evidence="6">
    <location>
        <begin position="282"/>
        <end position="549"/>
    </location>
</feature>
<evidence type="ECO:0000313" key="7">
    <source>
        <dbReference type="EMBL" id="KAE8671286.1"/>
    </source>
</evidence>
<dbReference type="Gene3D" id="1.10.510.10">
    <property type="entry name" value="Transferase(Phosphotransferase) domain 1"/>
    <property type="match status" value="1"/>
</dbReference>
<dbReference type="PROSITE" id="PS50011">
    <property type="entry name" value="PROTEIN_KINASE_DOM"/>
    <property type="match status" value="1"/>
</dbReference>
<name>A0A6A2Y5H4_HIBSY</name>
<evidence type="ECO:0000313" key="8">
    <source>
        <dbReference type="Proteomes" id="UP000436088"/>
    </source>
</evidence>
<dbReference type="Proteomes" id="UP000436088">
    <property type="component" value="Unassembled WGS sequence"/>
</dbReference>
<keyword evidence="5" id="KW-0067">ATP-binding</keyword>
<dbReference type="Pfam" id="PF07714">
    <property type="entry name" value="PK_Tyr_Ser-Thr"/>
    <property type="match status" value="1"/>
</dbReference>
<reference evidence="7" key="1">
    <citation type="submission" date="2019-09" db="EMBL/GenBank/DDBJ databases">
        <title>Draft genome information of white flower Hibiscus syriacus.</title>
        <authorList>
            <person name="Kim Y.-M."/>
        </authorList>
    </citation>
    <scope>NUCLEOTIDE SEQUENCE [LARGE SCALE GENOMIC DNA]</scope>
    <source>
        <strain evidence="7">YM2019G1</strain>
    </source>
</reference>
<dbReference type="GO" id="GO:0005524">
    <property type="term" value="F:ATP binding"/>
    <property type="evidence" value="ECO:0007669"/>
    <property type="project" value="UniProtKB-KW"/>
</dbReference>
<dbReference type="EMBL" id="VEPZ02001477">
    <property type="protein sequence ID" value="KAE8671286.1"/>
    <property type="molecule type" value="Genomic_DNA"/>
</dbReference>
<keyword evidence="1" id="KW-0597">Phosphoprotein</keyword>
<keyword evidence="8" id="KW-1185">Reference proteome</keyword>
<evidence type="ECO:0000256" key="2">
    <source>
        <dbReference type="ARBA" id="ARBA00022679"/>
    </source>
</evidence>
<evidence type="ECO:0000256" key="5">
    <source>
        <dbReference type="ARBA" id="ARBA00022840"/>
    </source>
</evidence>
<evidence type="ECO:0000259" key="6">
    <source>
        <dbReference type="PROSITE" id="PS50011"/>
    </source>
</evidence>
<keyword evidence="2" id="KW-0808">Transferase</keyword>
<dbReference type="InterPro" id="IPR052101">
    <property type="entry name" value="Plant_StressResp_Kinase"/>
</dbReference>
<dbReference type="PANTHER" id="PTHR47983:SF23">
    <property type="entry name" value="PROLINE-RICH RECEPTOR-LIKE PROTEIN KINASE PERK13"/>
    <property type="match status" value="1"/>
</dbReference>
<dbReference type="PANTHER" id="PTHR47983">
    <property type="entry name" value="PTO-INTERACTING PROTEIN 1-LIKE"/>
    <property type="match status" value="1"/>
</dbReference>